<evidence type="ECO:0000313" key="2">
    <source>
        <dbReference type="EMBL" id="SET48031.1"/>
    </source>
</evidence>
<evidence type="ECO:0000313" key="3">
    <source>
        <dbReference type="Proteomes" id="UP000198762"/>
    </source>
</evidence>
<dbReference type="AlphaFoldDB" id="A0A1I0ERA5"/>
<keyword evidence="3" id="KW-1185">Reference proteome</keyword>
<dbReference type="EMBL" id="FOHZ01000010">
    <property type="protein sequence ID" value="SET48031.1"/>
    <property type="molecule type" value="Genomic_DNA"/>
</dbReference>
<feature type="region of interest" description="Disordered" evidence="1">
    <location>
        <begin position="27"/>
        <end position="106"/>
    </location>
</feature>
<evidence type="ECO:0000256" key="1">
    <source>
        <dbReference type="SAM" id="MobiDB-lite"/>
    </source>
</evidence>
<sequence>MSKALAFVAGIAVVIAALLFLFAPVSSDPESASPAQTPEAGTRATDNPDTREPPAAGLADAGVPDNVSRWPDPEATSALPARPNSPSRNARPVVSLWRTDGDPEKTEVDGVPAIRMKGDQEAAASLHVGQQLALQLPDLDRTLSARLESTHNQLNDIQVFRGPVSGGHEDDNVVVTRGKKSTYVVISTREGVYSAVIDNETGDTTLTSETDIQDNLAGEDDAIPVPGVEQLPPSG</sequence>
<name>A0A1I0ERA5_9GAMM</name>
<protein>
    <submittedName>
        <fullName evidence="2">Uncharacterized protein</fullName>
    </submittedName>
</protein>
<dbReference type="RefSeq" id="WP_091852170.1">
    <property type="nucleotide sequence ID" value="NZ_FOHZ01000010.1"/>
</dbReference>
<accession>A0A1I0ERA5</accession>
<dbReference type="STRING" id="430453.SAMN04487962_110114"/>
<proteinExistence type="predicted"/>
<dbReference type="OrthoDB" id="7064523at2"/>
<organism evidence="2 3">
    <name type="scientific">Marinobacter segnicrescens</name>
    <dbReference type="NCBI Taxonomy" id="430453"/>
    <lineage>
        <taxon>Bacteria</taxon>
        <taxon>Pseudomonadati</taxon>
        <taxon>Pseudomonadota</taxon>
        <taxon>Gammaproteobacteria</taxon>
        <taxon>Pseudomonadales</taxon>
        <taxon>Marinobacteraceae</taxon>
        <taxon>Marinobacter</taxon>
    </lineage>
</organism>
<dbReference type="Proteomes" id="UP000198762">
    <property type="component" value="Unassembled WGS sequence"/>
</dbReference>
<reference evidence="3" key="1">
    <citation type="submission" date="2016-10" db="EMBL/GenBank/DDBJ databases">
        <authorList>
            <person name="Varghese N."/>
            <person name="Submissions S."/>
        </authorList>
    </citation>
    <scope>NUCLEOTIDE SEQUENCE [LARGE SCALE GENOMIC DNA]</scope>
    <source>
        <strain evidence="3">CGMCC 1.6489</strain>
    </source>
</reference>
<gene>
    <name evidence="2" type="ORF">SAMN04487962_110114</name>
</gene>